<comment type="caution">
    <text evidence="2">The sequence shown here is derived from an EMBL/GenBank/DDBJ whole genome shotgun (WGS) entry which is preliminary data.</text>
</comment>
<evidence type="ECO:0000313" key="3">
    <source>
        <dbReference type="Proteomes" id="UP000023435"/>
    </source>
</evidence>
<accession>A0A108UAI2</accession>
<gene>
    <name evidence="2" type="ORF">AZ78_3098</name>
</gene>
<dbReference type="InterPro" id="IPR003776">
    <property type="entry name" value="YcaO-like_dom"/>
</dbReference>
<dbReference type="PANTHER" id="PTHR37809">
    <property type="entry name" value="RIBOSOMAL PROTEIN S12 METHYLTHIOTRANSFERASE ACCESSORY FACTOR YCAO"/>
    <property type="match status" value="1"/>
</dbReference>
<dbReference type="Pfam" id="PF02624">
    <property type="entry name" value="YcaO"/>
    <property type="match status" value="1"/>
</dbReference>
<dbReference type="Gene3D" id="3.30.1330.230">
    <property type="match status" value="1"/>
</dbReference>
<dbReference type="PANTHER" id="PTHR37809:SF1">
    <property type="entry name" value="RIBOSOMAL PROTEIN S12 METHYLTHIOTRANSFERASE ACCESSORY FACTOR YCAO"/>
    <property type="match status" value="1"/>
</dbReference>
<evidence type="ECO:0000259" key="1">
    <source>
        <dbReference type="PROSITE" id="PS51664"/>
    </source>
</evidence>
<dbReference type="PROSITE" id="PS51664">
    <property type="entry name" value="YCAO"/>
    <property type="match status" value="1"/>
</dbReference>
<dbReference type="RefSeq" id="WP_036113096.1">
    <property type="nucleotide sequence ID" value="NZ_JAJA02000001.1"/>
</dbReference>
<reference evidence="2 3" key="1">
    <citation type="journal article" date="2014" name="Genome Announc.">
        <title>Draft Genome Sequence of Lysobacter capsici AZ78, a Bacterium Antagonistic to Plant-Pathogenic Oomycetes.</title>
        <authorList>
            <person name="Puopolo G."/>
            <person name="Sonego P."/>
            <person name="Engelen K."/>
            <person name="Pertot I."/>
        </authorList>
    </citation>
    <scope>NUCLEOTIDE SEQUENCE [LARGE SCALE GENOMIC DNA]</scope>
    <source>
        <strain evidence="2 3">AZ78</strain>
    </source>
</reference>
<organism evidence="2 3">
    <name type="scientific">Lysobacter capsici AZ78</name>
    <dbReference type="NCBI Taxonomy" id="1444315"/>
    <lineage>
        <taxon>Bacteria</taxon>
        <taxon>Pseudomonadati</taxon>
        <taxon>Pseudomonadota</taxon>
        <taxon>Gammaproteobacteria</taxon>
        <taxon>Lysobacterales</taxon>
        <taxon>Lysobacteraceae</taxon>
        <taxon>Lysobacter</taxon>
    </lineage>
</organism>
<name>A0A108UAI2_9GAMM</name>
<dbReference type="Proteomes" id="UP000023435">
    <property type="component" value="Unassembled WGS sequence"/>
</dbReference>
<keyword evidence="3" id="KW-1185">Reference proteome</keyword>
<proteinExistence type="predicted"/>
<protein>
    <recommendedName>
        <fullName evidence="1">YcaO domain-containing protein</fullName>
    </recommendedName>
</protein>
<feature type="domain" description="YcaO" evidence="1">
    <location>
        <begin position="55"/>
        <end position="419"/>
    </location>
</feature>
<sequence length="419" mass="46121">MIPLERERSLADADAVIRGYVRDQGWRMQIEVLGEGIASTVCTLYDAAGVALSNGFGKGEAAASLTGAMYEAVEHYYTRKPPADEPIALVRSQQFAQDPRYAALPFAAAFEANAQQQLACRTYRRLDEHGPGEDTVPVPLFMTYPAYLHNLVEGDDFDYTSAIRFSSNSGVAIGASLEEAAVHAIGELVERDAWSLFLIAHYLGDPTRLGVIVDPQSLPDEVARIHRAVCGQLDREVWLIDVTTDLQFPAFIATTADILADEETFPCGYGASLYAAHAATRALTELVQCIDIKSRTPKMREYSRLVLDTLSEYRKLRDCAYFQVRADQLERVDWAHPARAAMPPKAMLGAMIAHLRRHGIGVYYAINQHAPGAFCIVSCVSFELERFFMVSSGIAMGPGRRGMDLLEGRLRVPALVPSA</sequence>
<dbReference type="OrthoDB" id="109999at2"/>
<dbReference type="AlphaFoldDB" id="A0A108UAI2"/>
<dbReference type="EMBL" id="JAJA02000001">
    <property type="protein sequence ID" value="KWS05546.1"/>
    <property type="molecule type" value="Genomic_DNA"/>
</dbReference>
<evidence type="ECO:0000313" key="2">
    <source>
        <dbReference type="EMBL" id="KWS05546.1"/>
    </source>
</evidence>